<dbReference type="InterPro" id="IPR029052">
    <property type="entry name" value="Metallo-depent_PP-like"/>
</dbReference>
<comment type="cofactor">
    <cofactor evidence="3">
        <name>Fe(2+)</name>
        <dbReference type="ChEBI" id="CHEBI:29033"/>
    </cofactor>
</comment>
<evidence type="ECO:0000256" key="10">
    <source>
        <dbReference type="ARBA" id="ARBA00023004"/>
    </source>
</evidence>
<evidence type="ECO:0000256" key="4">
    <source>
        <dbReference type="ARBA" id="ARBA00004123"/>
    </source>
</evidence>
<feature type="domain" description="Lariat debranching enzyme C-terminal" evidence="14">
    <location>
        <begin position="240"/>
        <end position="568"/>
    </location>
</feature>
<evidence type="ECO:0000313" key="15">
    <source>
        <dbReference type="EMBL" id="KRX00252.1"/>
    </source>
</evidence>
<dbReference type="AlphaFoldDB" id="A0A0V0QDG7"/>
<dbReference type="InterPro" id="IPR041816">
    <property type="entry name" value="Dbr1_N"/>
</dbReference>
<feature type="compositionally biased region" description="Basic and acidic residues" evidence="13">
    <location>
        <begin position="295"/>
        <end position="340"/>
    </location>
</feature>
<evidence type="ECO:0000256" key="13">
    <source>
        <dbReference type="SAM" id="MobiDB-lite"/>
    </source>
</evidence>
<dbReference type="GO" id="GO:0008419">
    <property type="term" value="F:RNA lariat debranching enzyme activity"/>
    <property type="evidence" value="ECO:0007669"/>
    <property type="project" value="UniProtKB-ARBA"/>
</dbReference>
<keyword evidence="9" id="KW-0862">Zinc</keyword>
<gene>
    <name evidence="15" type="ORF">PPERSA_10751</name>
</gene>
<dbReference type="InParanoid" id="A0A0V0QDG7"/>
<dbReference type="GO" id="GO:0000398">
    <property type="term" value="P:mRNA splicing, via spliceosome"/>
    <property type="evidence" value="ECO:0007669"/>
    <property type="project" value="TreeGrafter"/>
</dbReference>
<reference evidence="15 16" key="1">
    <citation type="journal article" date="2015" name="Sci. Rep.">
        <title>Genome of the facultative scuticociliatosis pathogen Pseudocohnilembus persalinus provides insight into its virulence through horizontal gene transfer.</title>
        <authorList>
            <person name="Xiong J."/>
            <person name="Wang G."/>
            <person name="Cheng J."/>
            <person name="Tian M."/>
            <person name="Pan X."/>
            <person name="Warren A."/>
            <person name="Jiang C."/>
            <person name="Yuan D."/>
            <person name="Miao W."/>
        </authorList>
    </citation>
    <scope>NUCLEOTIDE SEQUENCE [LARGE SCALE GENOMIC DNA]</scope>
    <source>
        <strain evidence="15">36N120E</strain>
    </source>
</reference>
<evidence type="ECO:0000259" key="14">
    <source>
        <dbReference type="SMART" id="SM01124"/>
    </source>
</evidence>
<comment type="cofactor">
    <cofactor evidence="2">
        <name>Zn(2+)</name>
        <dbReference type="ChEBI" id="CHEBI:29105"/>
    </cofactor>
</comment>
<dbReference type="OMA" id="NAINIME"/>
<keyword evidence="10" id="KW-0408">Iron</keyword>
<dbReference type="Proteomes" id="UP000054937">
    <property type="component" value="Unassembled WGS sequence"/>
</dbReference>
<proteinExistence type="inferred from homology"/>
<keyword evidence="16" id="KW-1185">Reference proteome</keyword>
<evidence type="ECO:0000256" key="12">
    <source>
        <dbReference type="ARBA" id="ARBA00023242"/>
    </source>
</evidence>
<evidence type="ECO:0000256" key="7">
    <source>
        <dbReference type="ARBA" id="ARBA00022723"/>
    </source>
</evidence>
<keyword evidence="11" id="KW-0464">Manganese</keyword>
<feature type="compositionally biased region" description="Acidic residues" evidence="13">
    <location>
        <begin position="603"/>
        <end position="612"/>
    </location>
</feature>
<dbReference type="InterPro" id="IPR004843">
    <property type="entry name" value="Calcineurin-like_PHP"/>
</dbReference>
<keyword evidence="12" id="KW-0539">Nucleus</keyword>
<keyword evidence="8" id="KW-0378">Hydrolase</keyword>
<dbReference type="PANTHER" id="PTHR12849">
    <property type="entry name" value="RNA LARIAT DEBRANCHING ENZYME"/>
    <property type="match status" value="1"/>
</dbReference>
<dbReference type="InterPro" id="IPR007708">
    <property type="entry name" value="DBR1_C"/>
</dbReference>
<comment type="cofactor">
    <cofactor evidence="1">
        <name>Mn(2+)</name>
        <dbReference type="ChEBI" id="CHEBI:29035"/>
    </cofactor>
</comment>
<feature type="region of interest" description="Disordered" evidence="13">
    <location>
        <begin position="377"/>
        <end position="437"/>
    </location>
</feature>
<dbReference type="Pfam" id="PF00149">
    <property type="entry name" value="Metallophos"/>
    <property type="match status" value="1"/>
</dbReference>
<sequence>MNIAFNGCFHGEIEKVYDTMELMEKEQNIKIDALVCCGDFQAVRNQLDLQYMHVPKRFSTMGCFHEYYSGKKTARYLTLIIGGNHEASNHFRELYFGGWVAPNMYYLGNTGSIMLKKNNMCYRMTGFSGIYNFHDFNKTSLEKLPLDNNQKISAYHVKQVDTFKLSLLQKEKIDIFLSHDWPNQITQFGNQNQLFKIKPFFKNEAMQGTLGNPAHQYLLNTLKPDYWFSGHLHCKFAALVRHQDGNKTKFLALDKCLPKRQFLQIVNYPENLNKQSNNIEEEVQQDQKQQQQDEAQQKNDKEDKNQIQEEKGEKDTNDDQNKDSQEKIQEKKTDDKKNTEIEAENEGWGDQENQQIEIEDKQIEQNQEDTVQNIEKEKEKENQDNQQNQPNNEKEQEQSKEKSENKKDNLQQETKNQDKQQQQSENNQQEDDQSYQQRQKNAIYDRFIKNCNKEENLTIEYDPYWLAILKLTSLEFVKEGLFTKFYDVHDNSIYPNQQCVQKLQDILPQIDEIKKTFEGVDLKIPKNFKISAQIHDPDAHEKVIIPDKLEINPQTREFLKLLGLPESHFNDFLFYNNEKEKEPTLLPRNLIKQSQKQNKEEIQLDLDNEEQENNEKEPTLIPRKSIKQNQKQNNDKIQLDQDNEQQENKPEIQDDNEQNQTETVEKQDNKQNKELKQDQNQQKEEVEIQNEQQQIDNTKIDQNELPFL</sequence>
<organism evidence="15 16">
    <name type="scientific">Pseudocohnilembus persalinus</name>
    <name type="common">Ciliate</name>
    <dbReference type="NCBI Taxonomy" id="266149"/>
    <lineage>
        <taxon>Eukaryota</taxon>
        <taxon>Sar</taxon>
        <taxon>Alveolata</taxon>
        <taxon>Ciliophora</taxon>
        <taxon>Intramacronucleata</taxon>
        <taxon>Oligohymenophorea</taxon>
        <taxon>Scuticociliatia</taxon>
        <taxon>Philasterida</taxon>
        <taxon>Pseudocohnilembidae</taxon>
        <taxon>Pseudocohnilembus</taxon>
    </lineage>
</organism>
<keyword evidence="7" id="KW-0479">Metal-binding</keyword>
<feature type="region of interest" description="Disordered" evidence="13">
    <location>
        <begin position="592"/>
        <end position="708"/>
    </location>
</feature>
<evidence type="ECO:0000256" key="3">
    <source>
        <dbReference type="ARBA" id="ARBA00001954"/>
    </source>
</evidence>
<dbReference type="SUPFAM" id="SSF56300">
    <property type="entry name" value="Metallo-dependent phosphatases"/>
    <property type="match status" value="1"/>
</dbReference>
<dbReference type="SMART" id="SM01124">
    <property type="entry name" value="DBR1"/>
    <property type="match status" value="1"/>
</dbReference>
<evidence type="ECO:0000256" key="9">
    <source>
        <dbReference type="ARBA" id="ARBA00022833"/>
    </source>
</evidence>
<dbReference type="GO" id="GO:0046872">
    <property type="term" value="F:metal ion binding"/>
    <property type="evidence" value="ECO:0007669"/>
    <property type="project" value="UniProtKB-KW"/>
</dbReference>
<dbReference type="EMBL" id="LDAU01000194">
    <property type="protein sequence ID" value="KRX00252.1"/>
    <property type="molecule type" value="Genomic_DNA"/>
</dbReference>
<dbReference type="PANTHER" id="PTHR12849:SF0">
    <property type="entry name" value="LARIAT DEBRANCHING ENZYME"/>
    <property type="match status" value="1"/>
</dbReference>
<dbReference type="CDD" id="cd00844">
    <property type="entry name" value="MPP_Dbr1_N"/>
    <property type="match status" value="1"/>
</dbReference>
<accession>A0A0V0QDG7</accession>
<evidence type="ECO:0000256" key="1">
    <source>
        <dbReference type="ARBA" id="ARBA00001936"/>
    </source>
</evidence>
<evidence type="ECO:0000256" key="8">
    <source>
        <dbReference type="ARBA" id="ARBA00022801"/>
    </source>
</evidence>
<name>A0A0V0QDG7_PSEPJ</name>
<comment type="subcellular location">
    <subcellularLocation>
        <location evidence="4">Nucleus</location>
    </subcellularLocation>
</comment>
<feature type="region of interest" description="Disordered" evidence="13">
    <location>
        <begin position="280"/>
        <end position="354"/>
    </location>
</feature>
<feature type="compositionally biased region" description="Basic and acidic residues" evidence="13">
    <location>
        <begin position="392"/>
        <end position="418"/>
    </location>
</feature>
<protein>
    <recommendedName>
        <fullName evidence="14">Lariat debranching enzyme C-terminal domain-containing protein</fullName>
    </recommendedName>
</protein>
<evidence type="ECO:0000256" key="2">
    <source>
        <dbReference type="ARBA" id="ARBA00001947"/>
    </source>
</evidence>
<comment type="caution">
    <text evidence="15">The sequence shown here is derived from an EMBL/GenBank/DDBJ whole genome shotgun (WGS) entry which is preliminary data.</text>
</comment>
<evidence type="ECO:0000256" key="5">
    <source>
        <dbReference type="ARBA" id="ARBA00006045"/>
    </source>
</evidence>
<keyword evidence="6" id="KW-0507">mRNA processing</keyword>
<dbReference type="GO" id="GO:0005634">
    <property type="term" value="C:nucleus"/>
    <property type="evidence" value="ECO:0007669"/>
    <property type="project" value="UniProtKB-SubCell"/>
</dbReference>
<feature type="compositionally biased region" description="Basic and acidic residues" evidence="13">
    <location>
        <begin position="663"/>
        <end position="686"/>
    </location>
</feature>
<evidence type="ECO:0000256" key="6">
    <source>
        <dbReference type="ARBA" id="ARBA00022664"/>
    </source>
</evidence>
<dbReference type="OrthoDB" id="407609at2759"/>
<evidence type="ECO:0000313" key="16">
    <source>
        <dbReference type="Proteomes" id="UP000054937"/>
    </source>
</evidence>
<dbReference type="Pfam" id="PF05011">
    <property type="entry name" value="DBR1"/>
    <property type="match status" value="1"/>
</dbReference>
<comment type="similarity">
    <text evidence="5">Belongs to the lariat debranching enzyme family.</text>
</comment>
<evidence type="ECO:0000256" key="11">
    <source>
        <dbReference type="ARBA" id="ARBA00023211"/>
    </source>
</evidence>